<sequence>MLMSTNSYLEFYLSLLAWIINNGLWSVLSDTGLFAAPFGAIILQEWLSARQQGADEGNKGLLSVPRIENRLWLAYIVVLFGCAPVFPLSLASMAFDDAASQRCGVSVAKPAETAWGTTFNTIGGRSANVPIWWFLVHALSKGVTAAATASIPCAPDIRQMRMEIDSSRIDNQVLLQEVADFTRDCYGYSRSRLFTNRPQLDKAQSHDAAWIGSSFFLDTPGYYDTDRSRTPRVSWPYDDNRDVSLPRLENGAGYPTCKQWWSDSGVGLRERLIEQVNPSLLTQLKGWLTGRSSNEIEDATLRELVSPRQQSMSMSPGQVYQDYGSSARGGSINQGLNNLATNTGLALGSFSNFPAMNALRAALPMVQAFLIMGVIISLPLILLVSTYQLKTVMTVTFAMFTLHMLSFWWELARWVDSSMLDTLYNQVSASNQVLLSLPTSGLMDGTVTAQVIEYVMGAMFIVLPMLFLGAMSWAGYSVGSGVEGMLSRGTHAAQTASSNGTSQLMSGARIVSGKSSSK</sequence>
<feature type="domain" description="TraG N-terminal Proteobacteria" evidence="3">
    <location>
        <begin position="10"/>
        <end position="493"/>
    </location>
</feature>
<feature type="region of interest" description="Disordered" evidence="1">
    <location>
        <begin position="496"/>
        <end position="518"/>
    </location>
</feature>
<evidence type="ECO:0000313" key="5">
    <source>
        <dbReference type="Proteomes" id="UP000061348"/>
    </source>
</evidence>
<comment type="caution">
    <text evidence="4">The sequence shown here is derived from an EMBL/GenBank/DDBJ whole genome shotgun (WGS) entry which is preliminary data.</text>
</comment>
<dbReference type="RefSeq" id="WP_042558345.1">
    <property type="nucleotide sequence ID" value="NZ_CDMF01000001.1"/>
</dbReference>
<feature type="transmembrane region" description="Helical" evidence="2">
    <location>
        <begin position="72"/>
        <end position="95"/>
    </location>
</feature>
<evidence type="ECO:0000256" key="1">
    <source>
        <dbReference type="SAM" id="MobiDB-lite"/>
    </source>
</evidence>
<proteinExistence type="predicted"/>
<evidence type="ECO:0000256" key="2">
    <source>
        <dbReference type="SAM" id="Phobius"/>
    </source>
</evidence>
<dbReference type="PATRIC" id="fig|294.194.peg.368"/>
<accession>A0A0B7D948</accession>
<evidence type="ECO:0000313" key="4">
    <source>
        <dbReference type="EMBL" id="KWV89985.1"/>
    </source>
</evidence>
<organism evidence="4 5">
    <name type="scientific">Pseudomonas fluorescens</name>
    <dbReference type="NCBI Taxonomy" id="294"/>
    <lineage>
        <taxon>Bacteria</taxon>
        <taxon>Pseudomonadati</taxon>
        <taxon>Pseudomonadota</taxon>
        <taxon>Gammaproteobacteria</taxon>
        <taxon>Pseudomonadales</taxon>
        <taxon>Pseudomonadaceae</taxon>
        <taxon>Pseudomonas</taxon>
    </lineage>
</organism>
<keyword evidence="2" id="KW-1133">Transmembrane helix</keyword>
<keyword evidence="2" id="KW-0472">Membrane</keyword>
<feature type="transmembrane region" description="Helical" evidence="2">
    <location>
        <begin position="361"/>
        <end position="384"/>
    </location>
</feature>
<evidence type="ECO:0000259" key="3">
    <source>
        <dbReference type="Pfam" id="PF07916"/>
    </source>
</evidence>
<dbReference type="EMBL" id="LCYA01000003">
    <property type="protein sequence ID" value="KWV89985.1"/>
    <property type="molecule type" value="Genomic_DNA"/>
</dbReference>
<feature type="compositionally biased region" description="Polar residues" evidence="1">
    <location>
        <begin position="496"/>
        <end position="505"/>
    </location>
</feature>
<name>A0A0B7D948_PSEFL</name>
<gene>
    <name evidence="4" type="ORF">PFLmoz3_00333</name>
</gene>
<keyword evidence="2" id="KW-0812">Transmembrane</keyword>
<dbReference type="AlphaFoldDB" id="A0A0B7D948"/>
<dbReference type="InterPro" id="IPR012931">
    <property type="entry name" value="TraG_N_Proteobacteria"/>
</dbReference>
<dbReference type="OrthoDB" id="5645662at2"/>
<reference evidence="4 5" key="1">
    <citation type="submission" date="2015-05" db="EMBL/GenBank/DDBJ databases">
        <title>A genomic and transcriptomic approach to investigate the blue pigment phenotype in Pseudomonas fluorescens.</title>
        <authorList>
            <person name="Andreani N.A."/>
            <person name="Cardazzo B."/>
        </authorList>
    </citation>
    <scope>NUCLEOTIDE SEQUENCE [LARGE SCALE GENOMIC DNA]</scope>
    <source>
        <strain evidence="4 5">Ps_22</strain>
    </source>
</reference>
<protein>
    <recommendedName>
        <fullName evidence="3">TraG N-terminal Proteobacteria domain-containing protein</fullName>
    </recommendedName>
</protein>
<dbReference type="Proteomes" id="UP000061348">
    <property type="component" value="Unassembled WGS sequence"/>
</dbReference>
<feature type="transmembrane region" description="Helical" evidence="2">
    <location>
        <begin position="391"/>
        <end position="409"/>
    </location>
</feature>
<feature type="transmembrane region" description="Helical" evidence="2">
    <location>
        <begin position="454"/>
        <end position="478"/>
    </location>
</feature>
<feature type="transmembrane region" description="Helical" evidence="2">
    <location>
        <begin position="12"/>
        <end position="43"/>
    </location>
</feature>
<dbReference type="Pfam" id="PF07916">
    <property type="entry name" value="TraG_N"/>
    <property type="match status" value="1"/>
</dbReference>